<accession>A0A7R8XIT0</accession>
<dbReference type="Pfam" id="PF00042">
    <property type="entry name" value="Globin"/>
    <property type="match status" value="1"/>
</dbReference>
<dbReference type="EMBL" id="CAJPEV010001237">
    <property type="protein sequence ID" value="CAG0891536.1"/>
    <property type="molecule type" value="Genomic_DNA"/>
</dbReference>
<keyword evidence="4" id="KW-0561">Oxygen transport</keyword>
<keyword evidence="3" id="KW-0408">Iron</keyword>
<evidence type="ECO:0000259" key="5">
    <source>
        <dbReference type="PROSITE" id="PS01033"/>
    </source>
</evidence>
<dbReference type="InterPro" id="IPR009050">
    <property type="entry name" value="Globin-like_sf"/>
</dbReference>
<gene>
    <name evidence="6" type="ORF">DSTB1V02_LOCUS6626</name>
</gene>
<proteinExistence type="inferred from homology"/>
<keyword evidence="7" id="KW-1185">Reference proteome</keyword>
<dbReference type="EMBL" id="LR900754">
    <property type="protein sequence ID" value="CAD7246780.1"/>
    <property type="molecule type" value="Genomic_DNA"/>
</dbReference>
<reference evidence="6" key="1">
    <citation type="submission" date="2020-11" db="EMBL/GenBank/DDBJ databases">
        <authorList>
            <person name="Tran Van P."/>
        </authorList>
    </citation>
    <scope>NUCLEOTIDE SEQUENCE</scope>
</reference>
<sequence length="136" mass="15706">MVLFENHYELLNLFEKFQGLKTRDEQAESMELADHAGIVMTTLDKGIKSLDNIDEFFQYVHTVGASHTQIPGFKKDNFGKIKEPFLYAVRETLQERYTTNIEVIYKITIDFIIDTLVEGYEKALQCQENAVSSTED</sequence>
<dbReference type="GO" id="GO:0005344">
    <property type="term" value="F:oxygen carrier activity"/>
    <property type="evidence" value="ECO:0007669"/>
    <property type="project" value="UniProtKB-KW"/>
</dbReference>
<evidence type="ECO:0000313" key="6">
    <source>
        <dbReference type="EMBL" id="CAD7246780.1"/>
    </source>
</evidence>
<dbReference type="PANTHER" id="PTHR46458:SF5">
    <property type="entry name" value="GLOBIN FAMILY PROFILE DOMAIN-CONTAINING PROTEIN"/>
    <property type="match status" value="1"/>
</dbReference>
<evidence type="ECO:0000256" key="4">
    <source>
        <dbReference type="RuleBase" id="RU000356"/>
    </source>
</evidence>
<evidence type="ECO:0000313" key="7">
    <source>
        <dbReference type="Proteomes" id="UP000677054"/>
    </source>
</evidence>
<comment type="similarity">
    <text evidence="4">Belongs to the globin family.</text>
</comment>
<keyword evidence="1 4" id="KW-0349">Heme</keyword>
<evidence type="ECO:0000256" key="1">
    <source>
        <dbReference type="ARBA" id="ARBA00022617"/>
    </source>
</evidence>
<keyword evidence="4" id="KW-0813">Transport</keyword>
<dbReference type="Proteomes" id="UP000677054">
    <property type="component" value="Unassembled WGS sequence"/>
</dbReference>
<dbReference type="InterPro" id="IPR050532">
    <property type="entry name" value="Globin-like_OT"/>
</dbReference>
<keyword evidence="2" id="KW-0479">Metal-binding</keyword>
<feature type="domain" description="Globin" evidence="5">
    <location>
        <begin position="1"/>
        <end position="121"/>
    </location>
</feature>
<dbReference type="InterPro" id="IPR012292">
    <property type="entry name" value="Globin/Proto"/>
</dbReference>
<dbReference type="GO" id="GO:0019825">
    <property type="term" value="F:oxygen binding"/>
    <property type="evidence" value="ECO:0007669"/>
    <property type="project" value="InterPro"/>
</dbReference>
<evidence type="ECO:0000256" key="2">
    <source>
        <dbReference type="ARBA" id="ARBA00022723"/>
    </source>
</evidence>
<dbReference type="SUPFAM" id="SSF46458">
    <property type="entry name" value="Globin-like"/>
    <property type="match status" value="1"/>
</dbReference>
<dbReference type="GO" id="GO:0020037">
    <property type="term" value="F:heme binding"/>
    <property type="evidence" value="ECO:0007669"/>
    <property type="project" value="InterPro"/>
</dbReference>
<dbReference type="OrthoDB" id="6344802at2759"/>
<dbReference type="PROSITE" id="PS01033">
    <property type="entry name" value="GLOBIN"/>
    <property type="match status" value="1"/>
</dbReference>
<dbReference type="GO" id="GO:0046872">
    <property type="term" value="F:metal ion binding"/>
    <property type="evidence" value="ECO:0007669"/>
    <property type="project" value="UniProtKB-KW"/>
</dbReference>
<evidence type="ECO:0000256" key="3">
    <source>
        <dbReference type="ARBA" id="ARBA00023004"/>
    </source>
</evidence>
<dbReference type="Gene3D" id="1.10.490.10">
    <property type="entry name" value="Globins"/>
    <property type="match status" value="1"/>
</dbReference>
<name>A0A7R8XIT0_9CRUS</name>
<dbReference type="AlphaFoldDB" id="A0A7R8XIT0"/>
<organism evidence="6">
    <name type="scientific">Darwinula stevensoni</name>
    <dbReference type="NCBI Taxonomy" id="69355"/>
    <lineage>
        <taxon>Eukaryota</taxon>
        <taxon>Metazoa</taxon>
        <taxon>Ecdysozoa</taxon>
        <taxon>Arthropoda</taxon>
        <taxon>Crustacea</taxon>
        <taxon>Oligostraca</taxon>
        <taxon>Ostracoda</taxon>
        <taxon>Podocopa</taxon>
        <taxon>Podocopida</taxon>
        <taxon>Darwinulocopina</taxon>
        <taxon>Darwinuloidea</taxon>
        <taxon>Darwinulidae</taxon>
        <taxon>Darwinula</taxon>
    </lineage>
</organism>
<dbReference type="InterPro" id="IPR000971">
    <property type="entry name" value="Globin"/>
</dbReference>
<dbReference type="PANTHER" id="PTHR46458">
    <property type="entry name" value="BLR2807 PROTEIN"/>
    <property type="match status" value="1"/>
</dbReference>
<protein>
    <recommendedName>
        <fullName evidence="5">Globin domain-containing protein</fullName>
    </recommendedName>
</protein>